<dbReference type="Proteomes" id="UP001597506">
    <property type="component" value="Unassembled WGS sequence"/>
</dbReference>
<dbReference type="RefSeq" id="WP_377932702.1">
    <property type="nucleotide sequence ID" value="NZ_JBHUMF010000008.1"/>
</dbReference>
<organism evidence="3 4">
    <name type="scientific">Bacillus seohaeanensis</name>
    <dbReference type="NCBI Taxonomy" id="284580"/>
    <lineage>
        <taxon>Bacteria</taxon>
        <taxon>Bacillati</taxon>
        <taxon>Bacillota</taxon>
        <taxon>Bacilli</taxon>
        <taxon>Bacillales</taxon>
        <taxon>Bacillaceae</taxon>
        <taxon>Bacillus</taxon>
    </lineage>
</organism>
<accession>A0ABW5RM52</accession>
<reference evidence="4" key="1">
    <citation type="journal article" date="2019" name="Int. J. Syst. Evol. Microbiol.">
        <title>The Global Catalogue of Microorganisms (GCM) 10K type strain sequencing project: providing services to taxonomists for standard genome sequencing and annotation.</title>
        <authorList>
            <consortium name="The Broad Institute Genomics Platform"/>
            <consortium name="The Broad Institute Genome Sequencing Center for Infectious Disease"/>
            <person name="Wu L."/>
            <person name="Ma J."/>
        </authorList>
    </citation>
    <scope>NUCLEOTIDE SEQUENCE [LARGE SCALE GENOMIC DNA]</scope>
    <source>
        <strain evidence="4">KCTC 3913</strain>
    </source>
</reference>
<comment type="similarity">
    <text evidence="2">Belongs to the LuxC family.</text>
</comment>
<keyword evidence="4" id="KW-1185">Reference proteome</keyword>
<name>A0ABW5RM52_9BACI</name>
<comment type="caution">
    <text evidence="3">The sequence shown here is derived from an EMBL/GenBank/DDBJ whole genome shotgun (WGS) entry which is preliminary data.</text>
</comment>
<dbReference type="PIRSF" id="PIRSF009414">
    <property type="entry name" value="LuxC"/>
    <property type="match status" value="1"/>
</dbReference>
<evidence type="ECO:0000256" key="1">
    <source>
        <dbReference type="ARBA" id="ARBA00022857"/>
    </source>
</evidence>
<dbReference type="EMBL" id="JBHUMF010000008">
    <property type="protein sequence ID" value="MFD2679783.1"/>
    <property type="molecule type" value="Genomic_DNA"/>
</dbReference>
<gene>
    <name evidence="3" type="ORF">ACFSUL_03350</name>
</gene>
<evidence type="ECO:0000256" key="2">
    <source>
        <dbReference type="PIRNR" id="PIRNR009414"/>
    </source>
</evidence>
<dbReference type="EC" id="1.2.1.50" evidence="2"/>
<evidence type="ECO:0000313" key="3">
    <source>
        <dbReference type="EMBL" id="MFD2679783.1"/>
    </source>
</evidence>
<keyword evidence="2" id="KW-0560">Oxidoreductase</keyword>
<proteinExistence type="inferred from homology"/>
<dbReference type="InterPro" id="IPR008670">
    <property type="entry name" value="CoA_reduct_LuxC"/>
</dbReference>
<dbReference type="CDD" id="cd07080">
    <property type="entry name" value="ALDH_Acyl-CoA-Red_LuxC"/>
    <property type="match status" value="1"/>
</dbReference>
<comment type="catalytic activity">
    <reaction evidence="2">
        <text>a long-chain fatty aldehyde + NADP(+) + CoA = a long-chain fatty acyl-CoA + NADPH + H(+)</text>
        <dbReference type="Rhea" id="RHEA:15437"/>
        <dbReference type="ChEBI" id="CHEBI:15378"/>
        <dbReference type="ChEBI" id="CHEBI:17176"/>
        <dbReference type="ChEBI" id="CHEBI:57287"/>
        <dbReference type="ChEBI" id="CHEBI:57783"/>
        <dbReference type="ChEBI" id="CHEBI:58349"/>
        <dbReference type="ChEBI" id="CHEBI:83139"/>
        <dbReference type="EC" id="1.2.1.50"/>
    </reaction>
</comment>
<protein>
    <recommendedName>
        <fullName evidence="2">Acyl-CoA reductase</fullName>
        <ecNumber evidence="2">1.2.1.50</ecNumber>
    </recommendedName>
</protein>
<dbReference type="Pfam" id="PF05893">
    <property type="entry name" value="LuxC"/>
    <property type="match status" value="1"/>
</dbReference>
<keyword evidence="1 2" id="KW-0521">NADP</keyword>
<sequence length="486" mass="55876">MKTSIQQLDCYFIPSEINAKSEKLVFHNNNSSIQLNVPKLEVNDLQKIIKVIRQNRDRYVKKLSTNDIISIIDRAIELWLDPNFIYRRLAEEYLPIITGYDGEMIHLFLSKYLRNFRKEKLQRMIEEDFPNPFVLDEFRPRRAGGLYRAYGPKMITHFFSGNVPGLPLYSLVAGMLVKSATLGKVSSSEPLFPVLFTKTIEMVDPDFAKTMAIVWWKGGDELLENKAFTQTEAVIAYGSDRSIQAIEQRIPSNVNFYPHGHKISFGVITKEALTRTLGRETARRAAHDASWFDQQGCLSPHVFFVERKGDYSPKEFMGMLANEMRNVETKMPRAKLSSRENNLLIQERSKAEFQSFTNTKVAIIHSRNSTAWTVVYREDDKFPLSTLNRFITVVPIHSIEELSEKLDLVREYLQTAGVASSPARFQKVINLLGELGVNRICFLGNMSNPEPGWHHDGRFSIADLVRWVDVESTVEETMDTFDPFRD</sequence>
<evidence type="ECO:0000313" key="4">
    <source>
        <dbReference type="Proteomes" id="UP001597506"/>
    </source>
</evidence>